<reference evidence="2 3" key="1">
    <citation type="submission" date="2023-06" db="EMBL/GenBank/DDBJ databases">
        <title>Five Gram-positive bacteria isolated from mangrove sediments in Shenzhen, Guangdong, China.</title>
        <authorList>
            <person name="Yu S."/>
            <person name="Zheng W."/>
            <person name="Huang Y."/>
        </authorList>
    </citation>
    <scope>NUCLEOTIDE SEQUENCE [LARGE SCALE GENOMIC DNA]</scope>
    <source>
        <strain evidence="2 3">SaN35-3</strain>
    </source>
</reference>
<dbReference type="RefSeq" id="WP_306019585.1">
    <property type="nucleotide sequence ID" value="NZ_CP129013.1"/>
</dbReference>
<sequence>MNKFVMSIISLLLVFSMLTPFQQVEASESKSYERIAGDNRIQTAIEISKEGWPKGVGHNQFGTKVVILARADVPADALAAASLVGKKDAPILLTYSDKLPEETLKEIERLKPEHIYILGGEKAISESIDKKLDDKGFIPIRIAGDDRFQTANWINIFSGGHLDSTDTAIIANGETIVDALSASSFSALNNIPIFLAKKR</sequence>
<protein>
    <submittedName>
        <fullName evidence="2">Cell wall-binding repeat-containing protein</fullName>
    </submittedName>
</protein>
<evidence type="ECO:0000313" key="3">
    <source>
        <dbReference type="Proteomes" id="UP001197974"/>
    </source>
</evidence>
<dbReference type="Gene3D" id="3.40.50.12090">
    <property type="match status" value="1"/>
</dbReference>
<organism evidence="2 3">
    <name type="scientific">Bacillus carboniphilus</name>
    <dbReference type="NCBI Taxonomy" id="86663"/>
    <lineage>
        <taxon>Bacteria</taxon>
        <taxon>Bacillati</taxon>
        <taxon>Bacillota</taxon>
        <taxon>Bacilli</taxon>
        <taxon>Bacillales</taxon>
        <taxon>Bacillaceae</taxon>
        <taxon>Bacillus</taxon>
    </lineage>
</organism>
<dbReference type="PANTHER" id="PTHR30032">
    <property type="entry name" value="N-ACETYLMURAMOYL-L-ALANINE AMIDASE-RELATED"/>
    <property type="match status" value="1"/>
</dbReference>
<evidence type="ECO:0000313" key="2">
    <source>
        <dbReference type="EMBL" id="WLR41524.1"/>
    </source>
</evidence>
<accession>A0ABY9JQ47</accession>
<dbReference type="InterPro" id="IPR051922">
    <property type="entry name" value="Bact_Sporulation_Assoc"/>
</dbReference>
<name>A0ABY9JQ47_9BACI</name>
<dbReference type="Pfam" id="PF04122">
    <property type="entry name" value="CW_binding_2"/>
    <property type="match status" value="2"/>
</dbReference>
<keyword evidence="1" id="KW-0732">Signal</keyword>
<dbReference type="PANTHER" id="PTHR30032:SF8">
    <property type="entry name" value="GERMINATION-SPECIFIC N-ACETYLMURAMOYL-L-ALANINE AMIDASE"/>
    <property type="match status" value="1"/>
</dbReference>
<feature type="signal peptide" evidence="1">
    <location>
        <begin position="1"/>
        <end position="26"/>
    </location>
</feature>
<feature type="chain" id="PRO_5046566493" evidence="1">
    <location>
        <begin position="27"/>
        <end position="199"/>
    </location>
</feature>
<proteinExistence type="predicted"/>
<dbReference type="Proteomes" id="UP001197974">
    <property type="component" value="Chromosome"/>
</dbReference>
<dbReference type="EMBL" id="CP129013">
    <property type="protein sequence ID" value="WLR41524.1"/>
    <property type="molecule type" value="Genomic_DNA"/>
</dbReference>
<gene>
    <name evidence="2" type="ORF">LC087_11550</name>
</gene>
<dbReference type="InterPro" id="IPR007253">
    <property type="entry name" value="Cell_wall-bd_2"/>
</dbReference>
<keyword evidence="3" id="KW-1185">Reference proteome</keyword>
<evidence type="ECO:0000256" key="1">
    <source>
        <dbReference type="SAM" id="SignalP"/>
    </source>
</evidence>